<reference evidence="10" key="1">
    <citation type="journal article" date="2019" name="Int. J. Syst. Evol. Microbiol.">
        <title>The Global Catalogue of Microorganisms (GCM) 10K type strain sequencing project: providing services to taxonomists for standard genome sequencing and annotation.</title>
        <authorList>
            <consortium name="The Broad Institute Genomics Platform"/>
            <consortium name="The Broad Institute Genome Sequencing Center for Infectious Disease"/>
            <person name="Wu L."/>
            <person name="Ma J."/>
        </authorList>
    </citation>
    <scope>NUCLEOTIDE SEQUENCE [LARGE SCALE GENOMIC DNA]</scope>
    <source>
        <strain evidence="10">JCM 16950</strain>
    </source>
</reference>
<dbReference type="InterPro" id="IPR003760">
    <property type="entry name" value="PnrA-like"/>
</dbReference>
<dbReference type="InterPro" id="IPR028082">
    <property type="entry name" value="Peripla_BP_I"/>
</dbReference>
<evidence type="ECO:0000256" key="6">
    <source>
        <dbReference type="ARBA" id="ARBA00023288"/>
    </source>
</evidence>
<dbReference type="PANTHER" id="PTHR34296">
    <property type="entry name" value="TRANSCRIPTIONAL ACTIVATOR PROTEIN MED"/>
    <property type="match status" value="1"/>
</dbReference>
<accession>A0ABP7GM60</accession>
<dbReference type="PROSITE" id="PS51257">
    <property type="entry name" value="PROKAR_LIPOPROTEIN"/>
    <property type="match status" value="1"/>
</dbReference>
<evidence type="ECO:0000313" key="9">
    <source>
        <dbReference type="EMBL" id="GAA3768646.1"/>
    </source>
</evidence>
<feature type="domain" description="ABC transporter substrate-binding protein PnrA-like" evidence="8">
    <location>
        <begin position="52"/>
        <end position="376"/>
    </location>
</feature>
<keyword evidence="4 7" id="KW-0732">Signal</keyword>
<evidence type="ECO:0000259" key="8">
    <source>
        <dbReference type="Pfam" id="PF02608"/>
    </source>
</evidence>
<keyword evidence="10" id="KW-1185">Reference proteome</keyword>
<dbReference type="PANTHER" id="PTHR34296:SF2">
    <property type="entry name" value="ABC TRANSPORTER GUANOSINE-BINDING PROTEIN NUPN"/>
    <property type="match status" value="1"/>
</dbReference>
<feature type="chain" id="PRO_5045394002" evidence="7">
    <location>
        <begin position="28"/>
        <end position="384"/>
    </location>
</feature>
<dbReference type="EMBL" id="BAABAF010000007">
    <property type="protein sequence ID" value="GAA3768646.1"/>
    <property type="molecule type" value="Genomic_DNA"/>
</dbReference>
<gene>
    <name evidence="9" type="ORF">GCM10022240_21360</name>
</gene>
<keyword evidence="3" id="KW-1003">Cell membrane</keyword>
<comment type="caution">
    <text evidence="9">The sequence shown here is derived from an EMBL/GenBank/DDBJ whole genome shotgun (WGS) entry which is preliminary data.</text>
</comment>
<dbReference type="PROSITE" id="PS51318">
    <property type="entry name" value="TAT"/>
    <property type="match status" value="1"/>
</dbReference>
<keyword evidence="6" id="KW-0449">Lipoprotein</keyword>
<proteinExistence type="inferred from homology"/>
<name>A0ABP7GM60_9MICO</name>
<organism evidence="9 10">
    <name type="scientific">Microbacterium kribbense</name>
    <dbReference type="NCBI Taxonomy" id="433645"/>
    <lineage>
        <taxon>Bacteria</taxon>
        <taxon>Bacillati</taxon>
        <taxon>Actinomycetota</taxon>
        <taxon>Actinomycetes</taxon>
        <taxon>Micrococcales</taxon>
        <taxon>Microbacteriaceae</taxon>
        <taxon>Microbacterium</taxon>
    </lineage>
</organism>
<comment type="similarity">
    <text evidence="2">Belongs to the BMP lipoprotein family.</text>
</comment>
<dbReference type="Gene3D" id="3.40.50.2300">
    <property type="match status" value="2"/>
</dbReference>
<dbReference type="RefSeq" id="WP_344783393.1">
    <property type="nucleotide sequence ID" value="NZ_BAABAF010000007.1"/>
</dbReference>
<dbReference type="Pfam" id="PF02608">
    <property type="entry name" value="Bmp"/>
    <property type="match status" value="1"/>
</dbReference>
<evidence type="ECO:0000256" key="4">
    <source>
        <dbReference type="ARBA" id="ARBA00022729"/>
    </source>
</evidence>
<evidence type="ECO:0000256" key="7">
    <source>
        <dbReference type="SAM" id="SignalP"/>
    </source>
</evidence>
<dbReference type="CDD" id="cd06354">
    <property type="entry name" value="PBP1_PrnA-like"/>
    <property type="match status" value="1"/>
</dbReference>
<dbReference type="SUPFAM" id="SSF53822">
    <property type="entry name" value="Periplasmic binding protein-like I"/>
    <property type="match status" value="1"/>
</dbReference>
<evidence type="ECO:0000313" key="10">
    <source>
        <dbReference type="Proteomes" id="UP001500540"/>
    </source>
</evidence>
<sequence>MTISSTRKLVGLTAAAGLILALAGCGAAPEAAPTGDGSGSQAAVAGFKPCIVSDDGGWNDRSFNQSAKTGIDRAAKDLKVQSIDVESDSASAYAPNLESLVGQNCTLIISVGFKLSADTIASALANPKINYAIIDDAADNSGAKDKDGKDIPDGKVDAPNIKPILFNTVEAAYLGGYAAAAYSHQAGVDKVATFGGLQIPSVSIFMDGFIDGVQKFNDDNSAKVATYGWDVAKQTGSFTGGFAANDTAKQTAKGLLDQGVDVILPVGGPIYQSAAAAIKDSGKDTLMMGVDSDLAVADPSVAGITLVSIMKRIDQSVYDTVMSAASGNYDVTPYIGTLKNEGVGLSSFHDFESKLPKGLTDKLAELQKQIISGDLKVTSENSPK</sequence>
<feature type="signal peptide" evidence="7">
    <location>
        <begin position="1"/>
        <end position="27"/>
    </location>
</feature>
<dbReference type="Proteomes" id="UP001500540">
    <property type="component" value="Unassembled WGS sequence"/>
</dbReference>
<comment type="subcellular location">
    <subcellularLocation>
        <location evidence="1">Cell membrane</location>
        <topology evidence="1">Lipid-anchor</topology>
    </subcellularLocation>
</comment>
<dbReference type="InterPro" id="IPR050957">
    <property type="entry name" value="BMP_lipoprotein"/>
</dbReference>
<keyword evidence="5" id="KW-0472">Membrane</keyword>
<dbReference type="InterPro" id="IPR006311">
    <property type="entry name" value="TAT_signal"/>
</dbReference>
<evidence type="ECO:0000256" key="2">
    <source>
        <dbReference type="ARBA" id="ARBA00008610"/>
    </source>
</evidence>
<evidence type="ECO:0000256" key="1">
    <source>
        <dbReference type="ARBA" id="ARBA00004193"/>
    </source>
</evidence>
<evidence type="ECO:0000256" key="5">
    <source>
        <dbReference type="ARBA" id="ARBA00023136"/>
    </source>
</evidence>
<evidence type="ECO:0000256" key="3">
    <source>
        <dbReference type="ARBA" id="ARBA00022475"/>
    </source>
</evidence>
<protein>
    <submittedName>
        <fullName evidence="9">BMP family ABC transporter substrate-binding protein</fullName>
    </submittedName>
</protein>